<dbReference type="AlphaFoldDB" id="A0A494VSF0"/>
<dbReference type="GO" id="GO:0050313">
    <property type="term" value="F:sulfur dioxygenase activity"/>
    <property type="evidence" value="ECO:0007669"/>
    <property type="project" value="InterPro"/>
</dbReference>
<dbReference type="KEGG" id="muh:HYN43_017440"/>
<protein>
    <submittedName>
        <fullName evidence="3">MBL fold metallo-hydrolase</fullName>
    </submittedName>
</protein>
<dbReference type="PROSITE" id="PS50206">
    <property type="entry name" value="RHODANESE_3"/>
    <property type="match status" value="2"/>
</dbReference>
<dbReference type="RefSeq" id="WP_119410568.1">
    <property type="nucleotide sequence ID" value="NZ_CP032869.1"/>
</dbReference>
<dbReference type="FunFam" id="3.60.15.10:FF:000030">
    <property type="entry name" value="Metallo-beta-lactamase family protein"/>
    <property type="match status" value="1"/>
</dbReference>
<dbReference type="PANTHER" id="PTHR43084">
    <property type="entry name" value="PERSULFIDE DIOXYGENASE ETHE1"/>
    <property type="match status" value="1"/>
</dbReference>
<feature type="domain" description="Rhodanese" evidence="2">
    <location>
        <begin position="363"/>
        <end position="442"/>
    </location>
</feature>
<evidence type="ECO:0000313" key="4">
    <source>
        <dbReference type="Proteomes" id="UP000270046"/>
    </source>
</evidence>
<dbReference type="SMART" id="SM00849">
    <property type="entry name" value="Lactamase_B"/>
    <property type="match status" value="1"/>
</dbReference>
<accession>A0A494VSF0</accession>
<dbReference type="InterPro" id="IPR001763">
    <property type="entry name" value="Rhodanese-like_dom"/>
</dbReference>
<organism evidence="3 4">
    <name type="scientific">Mucilaginibacter celer</name>
    <dbReference type="NCBI Taxonomy" id="2305508"/>
    <lineage>
        <taxon>Bacteria</taxon>
        <taxon>Pseudomonadati</taxon>
        <taxon>Bacteroidota</taxon>
        <taxon>Sphingobacteriia</taxon>
        <taxon>Sphingobacteriales</taxon>
        <taxon>Sphingobacteriaceae</taxon>
        <taxon>Mucilaginibacter</taxon>
    </lineage>
</organism>
<dbReference type="Pfam" id="PF00753">
    <property type="entry name" value="Lactamase_B"/>
    <property type="match status" value="1"/>
</dbReference>
<evidence type="ECO:0000313" key="3">
    <source>
        <dbReference type="EMBL" id="AYL96981.1"/>
    </source>
</evidence>
<proteinExistence type="predicted"/>
<dbReference type="Proteomes" id="UP000270046">
    <property type="component" value="Chromosome"/>
</dbReference>
<reference evidence="3 4" key="1">
    <citation type="submission" date="2018-10" db="EMBL/GenBank/DDBJ databases">
        <title>Genome sequencing of Mucilaginibacter sp. HYN0043.</title>
        <authorList>
            <person name="Kim M."/>
            <person name="Yi H."/>
        </authorList>
    </citation>
    <scope>NUCLEOTIDE SEQUENCE [LARGE SCALE GENOMIC DNA]</scope>
    <source>
        <strain evidence="3 4">HYN0043</strain>
    </source>
</reference>
<dbReference type="SUPFAM" id="SSF56281">
    <property type="entry name" value="Metallo-hydrolase/oxidoreductase"/>
    <property type="match status" value="1"/>
</dbReference>
<keyword evidence="1" id="KW-0479">Metal-binding</keyword>
<dbReference type="SUPFAM" id="SSF52821">
    <property type="entry name" value="Rhodanese/Cell cycle control phosphatase"/>
    <property type="match status" value="2"/>
</dbReference>
<dbReference type="GO" id="GO:0016787">
    <property type="term" value="F:hydrolase activity"/>
    <property type="evidence" value="ECO:0007669"/>
    <property type="project" value="UniProtKB-KW"/>
</dbReference>
<evidence type="ECO:0000256" key="1">
    <source>
        <dbReference type="ARBA" id="ARBA00022723"/>
    </source>
</evidence>
<gene>
    <name evidence="3" type="ORF">HYN43_017440</name>
</gene>
<sequence>MIIHQFYDKGLAHGSYAVIRTGKMIVIDPARNPQPYYNFAQQHDATIVGVIETHPHADFVSSHLEIHQTTGAVIYCSKLTGATYPHETFDDGDVIELNDIKLKALNTPGHSPDSICILLIDEEGRESAIFTGDTLFIGDVGRPDLRENVGNITAKKEELARQMYQSTRHKLMTLPKSVVVYPAHGPGSLCGKNMSPDLESTIGRELRENYALQLMDELEFVKTLTTDQPFMPKYFGRDVELNKAGVLNFEDGIAAVPRIDAATNLDKDILVVDSRPKAQFRNGHLHGAINLMDGEKFETWLGSIIGPDEHFYLIAESDEKLETLIEKAAKIGYEQNIKAALLIPLSAATEVSPVLDLDDFKANEEAYTIVDIRNAGEVAAGKVFNTAINIPLPELRERVGEIATDKPIVVHCAAGYRSAAGVSIISAVVEDVPVYDLGEVVTEMMKAVH</sequence>
<dbReference type="Gene3D" id="3.60.15.10">
    <property type="entry name" value="Ribonuclease Z/Hydroxyacylglutathione hydrolase-like"/>
    <property type="match status" value="1"/>
</dbReference>
<dbReference type="GO" id="GO:0046872">
    <property type="term" value="F:metal ion binding"/>
    <property type="evidence" value="ECO:0007669"/>
    <property type="project" value="UniProtKB-KW"/>
</dbReference>
<dbReference type="CDD" id="cd07724">
    <property type="entry name" value="POD-like_MBL-fold"/>
    <property type="match status" value="1"/>
</dbReference>
<dbReference type="InterPro" id="IPR036873">
    <property type="entry name" value="Rhodanese-like_dom_sf"/>
</dbReference>
<feature type="domain" description="Rhodanese" evidence="2">
    <location>
        <begin position="265"/>
        <end position="349"/>
    </location>
</feature>
<dbReference type="InterPro" id="IPR051682">
    <property type="entry name" value="Mito_Persulfide_Diox"/>
</dbReference>
<dbReference type="Gene3D" id="3.40.250.10">
    <property type="entry name" value="Rhodanese-like domain"/>
    <property type="match status" value="2"/>
</dbReference>
<dbReference type="OrthoDB" id="9784009at2"/>
<dbReference type="InterPro" id="IPR036866">
    <property type="entry name" value="RibonucZ/Hydroxyglut_hydro"/>
</dbReference>
<keyword evidence="4" id="KW-1185">Reference proteome</keyword>
<evidence type="ECO:0000259" key="2">
    <source>
        <dbReference type="PROSITE" id="PS50206"/>
    </source>
</evidence>
<name>A0A494VSF0_9SPHI</name>
<dbReference type="InterPro" id="IPR044528">
    <property type="entry name" value="POD-like_MBL-fold"/>
</dbReference>
<keyword evidence="3" id="KW-0378">Hydrolase</keyword>
<dbReference type="EMBL" id="CP032869">
    <property type="protein sequence ID" value="AYL96981.1"/>
    <property type="molecule type" value="Genomic_DNA"/>
</dbReference>
<dbReference type="GO" id="GO:0070813">
    <property type="term" value="P:hydrogen sulfide metabolic process"/>
    <property type="evidence" value="ECO:0007669"/>
    <property type="project" value="TreeGrafter"/>
</dbReference>
<dbReference type="Pfam" id="PF00581">
    <property type="entry name" value="Rhodanese"/>
    <property type="match status" value="2"/>
</dbReference>
<dbReference type="GO" id="GO:0006749">
    <property type="term" value="P:glutathione metabolic process"/>
    <property type="evidence" value="ECO:0007669"/>
    <property type="project" value="InterPro"/>
</dbReference>
<dbReference type="PANTHER" id="PTHR43084:SF1">
    <property type="entry name" value="PERSULFIDE DIOXYGENASE ETHE1, MITOCHONDRIAL"/>
    <property type="match status" value="1"/>
</dbReference>
<dbReference type="InterPro" id="IPR001279">
    <property type="entry name" value="Metallo-B-lactamas"/>
</dbReference>